<dbReference type="STRING" id="59561.AQZ59_00123"/>
<comment type="function">
    <text evidence="2">Purine nucleoside enzyme that catalyzes the phosphorolysis of adenosine and inosine nucleosides, yielding D-ribose 1-phosphate and the respective free bases, adenine and hypoxanthine. Also catalyzes the phosphorolysis of S-methyl-5'-thioadenosine into adenine and S-methyl-5-thio-alpha-D-ribose 1-phosphate. Also has adenosine deaminase activity.</text>
</comment>
<dbReference type="RefSeq" id="WP_062612189.1">
    <property type="nucleotide sequence ID" value="NZ_LNIZ01000001.1"/>
</dbReference>
<keyword evidence="4" id="KW-0808">Transferase</keyword>
<dbReference type="EMBL" id="LNIZ01000001">
    <property type="protein sequence ID" value="KTF04823.1"/>
    <property type="molecule type" value="Genomic_DNA"/>
</dbReference>
<dbReference type="Proteomes" id="UP000054404">
    <property type="component" value="Unassembled WGS sequence"/>
</dbReference>
<dbReference type="SUPFAM" id="SSF64438">
    <property type="entry name" value="CNF1/YfiH-like putative cysteine hydrolases"/>
    <property type="match status" value="1"/>
</dbReference>
<dbReference type="InterPro" id="IPR003730">
    <property type="entry name" value="Cu_polyphenol_OxRdtase"/>
</dbReference>
<comment type="caution">
    <text evidence="12">The sequence shown here is derived from an EMBL/GenBank/DDBJ whole genome shotgun (WGS) entry which is preliminary data.</text>
</comment>
<keyword evidence="7" id="KW-0862">Zinc</keyword>
<evidence type="ECO:0000256" key="2">
    <source>
        <dbReference type="ARBA" id="ARBA00003215"/>
    </source>
</evidence>
<organism evidence="12 13">
    <name type="scientific">Trueperella bernardiae</name>
    <dbReference type="NCBI Taxonomy" id="59561"/>
    <lineage>
        <taxon>Bacteria</taxon>
        <taxon>Bacillati</taxon>
        <taxon>Actinomycetota</taxon>
        <taxon>Actinomycetes</taxon>
        <taxon>Actinomycetales</taxon>
        <taxon>Actinomycetaceae</taxon>
        <taxon>Trueperella</taxon>
    </lineage>
</organism>
<keyword evidence="13" id="KW-1185">Reference proteome</keyword>
<dbReference type="Pfam" id="PF02578">
    <property type="entry name" value="Cu-oxidase_4"/>
    <property type="match status" value="1"/>
</dbReference>
<dbReference type="GO" id="GO:0017061">
    <property type="term" value="F:S-methyl-5-thioadenosine phosphorylase activity"/>
    <property type="evidence" value="ECO:0007669"/>
    <property type="project" value="UniProtKB-EC"/>
</dbReference>
<dbReference type="PATRIC" id="fig|59561.3.peg.123"/>
<evidence type="ECO:0000256" key="8">
    <source>
        <dbReference type="ARBA" id="ARBA00023008"/>
    </source>
</evidence>
<keyword evidence="5" id="KW-0479">Metal-binding</keyword>
<dbReference type="InterPro" id="IPR011324">
    <property type="entry name" value="Cytotoxic_necrot_fac-like_cat"/>
</dbReference>
<evidence type="ECO:0000256" key="3">
    <source>
        <dbReference type="ARBA" id="ARBA00007353"/>
    </source>
</evidence>
<dbReference type="OrthoDB" id="4279at2"/>
<sequence length="254" mass="26828">MIDWFEGPLPPGVRAGFTTVHGGSSTGEYASLNLGIHVGDNPVHVHANRLALGHYIGQEITWMDQVHGSRIVDALDARLRFGWLEVGEADAIALGKGQVGAVMVADCVPLILVEESGQRGAVVHVGRAGLDLGVGPSAVADLEGEVIAILGPSICGRCYEVSEELAEEVGGRWPESLATTSSGTPSLDIPAGLEAQLRACGVRQIYRSDVCTYESADHFSHRRATHAGTQTGRFAGVLQILRHARDAHGNPGFL</sequence>
<name>A0A0W1KMG9_9ACTO</name>
<evidence type="ECO:0000256" key="5">
    <source>
        <dbReference type="ARBA" id="ARBA00022723"/>
    </source>
</evidence>
<evidence type="ECO:0000256" key="11">
    <source>
        <dbReference type="ARBA" id="ARBA00049893"/>
    </source>
</evidence>
<proteinExistence type="inferred from homology"/>
<comment type="catalytic activity">
    <reaction evidence="10">
        <text>adenosine + phosphate = alpha-D-ribose 1-phosphate + adenine</text>
        <dbReference type="Rhea" id="RHEA:27642"/>
        <dbReference type="ChEBI" id="CHEBI:16335"/>
        <dbReference type="ChEBI" id="CHEBI:16708"/>
        <dbReference type="ChEBI" id="CHEBI:43474"/>
        <dbReference type="ChEBI" id="CHEBI:57720"/>
        <dbReference type="EC" id="2.4.2.1"/>
    </reaction>
    <physiologicalReaction direction="left-to-right" evidence="10">
        <dbReference type="Rhea" id="RHEA:27643"/>
    </physiologicalReaction>
</comment>
<reference evidence="12 13" key="1">
    <citation type="submission" date="2015-11" db="EMBL/GenBank/DDBJ databases">
        <title>Draft Genome Sequence of the Type Strain Trueperella bernardiae LCDC 89-0504T, Isolated from Blood Culture.</title>
        <authorList>
            <person name="Bernier A.-M."/>
            <person name="Bernard K."/>
        </authorList>
    </citation>
    <scope>NUCLEOTIDE SEQUENCE [LARGE SCALE GENOMIC DNA]</scope>
    <source>
        <strain evidence="12 13">LCDC 89-0504</strain>
    </source>
</reference>
<evidence type="ECO:0000313" key="13">
    <source>
        <dbReference type="Proteomes" id="UP000054404"/>
    </source>
</evidence>
<dbReference type="PANTHER" id="PTHR30616:SF2">
    <property type="entry name" value="PURINE NUCLEOSIDE PHOSPHORYLASE LACC1"/>
    <property type="match status" value="1"/>
</dbReference>
<dbReference type="AlphaFoldDB" id="A0A0W1KMG9"/>
<comment type="catalytic activity">
    <reaction evidence="9">
        <text>adenosine + H2O + H(+) = inosine + NH4(+)</text>
        <dbReference type="Rhea" id="RHEA:24408"/>
        <dbReference type="ChEBI" id="CHEBI:15377"/>
        <dbReference type="ChEBI" id="CHEBI:15378"/>
        <dbReference type="ChEBI" id="CHEBI:16335"/>
        <dbReference type="ChEBI" id="CHEBI:17596"/>
        <dbReference type="ChEBI" id="CHEBI:28938"/>
        <dbReference type="EC" id="3.5.4.4"/>
    </reaction>
    <physiologicalReaction direction="left-to-right" evidence="9">
        <dbReference type="Rhea" id="RHEA:24409"/>
    </physiologicalReaction>
</comment>
<evidence type="ECO:0000256" key="7">
    <source>
        <dbReference type="ARBA" id="ARBA00022833"/>
    </source>
</evidence>
<evidence type="ECO:0000256" key="10">
    <source>
        <dbReference type="ARBA" id="ARBA00048968"/>
    </source>
</evidence>
<evidence type="ECO:0000256" key="9">
    <source>
        <dbReference type="ARBA" id="ARBA00047989"/>
    </source>
</evidence>
<accession>A0A0W1KMG9</accession>
<keyword evidence="6" id="KW-0378">Hydrolase</keyword>
<evidence type="ECO:0000313" key="12">
    <source>
        <dbReference type="EMBL" id="KTF04823.1"/>
    </source>
</evidence>
<comment type="similarity">
    <text evidence="3">Belongs to the purine nucleoside phosphorylase YfiH/LACC1 family.</text>
</comment>
<evidence type="ECO:0000256" key="1">
    <source>
        <dbReference type="ARBA" id="ARBA00000553"/>
    </source>
</evidence>
<comment type="catalytic activity">
    <reaction evidence="1">
        <text>inosine + phosphate = alpha-D-ribose 1-phosphate + hypoxanthine</text>
        <dbReference type="Rhea" id="RHEA:27646"/>
        <dbReference type="ChEBI" id="CHEBI:17368"/>
        <dbReference type="ChEBI" id="CHEBI:17596"/>
        <dbReference type="ChEBI" id="CHEBI:43474"/>
        <dbReference type="ChEBI" id="CHEBI:57720"/>
        <dbReference type="EC" id="2.4.2.1"/>
    </reaction>
    <physiologicalReaction direction="left-to-right" evidence="1">
        <dbReference type="Rhea" id="RHEA:27647"/>
    </physiologicalReaction>
</comment>
<comment type="catalytic activity">
    <reaction evidence="11">
        <text>S-methyl-5'-thioadenosine + phosphate = 5-(methylsulfanyl)-alpha-D-ribose 1-phosphate + adenine</text>
        <dbReference type="Rhea" id="RHEA:11852"/>
        <dbReference type="ChEBI" id="CHEBI:16708"/>
        <dbReference type="ChEBI" id="CHEBI:17509"/>
        <dbReference type="ChEBI" id="CHEBI:43474"/>
        <dbReference type="ChEBI" id="CHEBI:58533"/>
        <dbReference type="EC" id="2.4.2.28"/>
    </reaction>
    <physiologicalReaction direction="left-to-right" evidence="11">
        <dbReference type="Rhea" id="RHEA:11853"/>
    </physiologicalReaction>
</comment>
<gene>
    <name evidence="12" type="primary">yfiH</name>
    <name evidence="12" type="ORF">AQZ59_00123</name>
</gene>
<dbReference type="PANTHER" id="PTHR30616">
    <property type="entry name" value="UNCHARACTERIZED PROTEIN YFIH"/>
    <property type="match status" value="1"/>
</dbReference>
<evidence type="ECO:0000256" key="6">
    <source>
        <dbReference type="ARBA" id="ARBA00022801"/>
    </source>
</evidence>
<evidence type="ECO:0000256" key="4">
    <source>
        <dbReference type="ARBA" id="ARBA00022679"/>
    </source>
</evidence>
<dbReference type="InterPro" id="IPR038371">
    <property type="entry name" value="Cu_polyphenol_OxRdtase_sf"/>
</dbReference>
<dbReference type="GO" id="GO:0005507">
    <property type="term" value="F:copper ion binding"/>
    <property type="evidence" value="ECO:0007669"/>
    <property type="project" value="TreeGrafter"/>
</dbReference>
<dbReference type="Gene3D" id="3.60.140.10">
    <property type="entry name" value="CNF1/YfiH-like putative cysteine hydrolases"/>
    <property type="match status" value="1"/>
</dbReference>
<dbReference type="GO" id="GO:0016787">
    <property type="term" value="F:hydrolase activity"/>
    <property type="evidence" value="ECO:0007669"/>
    <property type="project" value="UniProtKB-KW"/>
</dbReference>
<keyword evidence="8" id="KW-0186">Copper</keyword>
<dbReference type="CDD" id="cd16833">
    <property type="entry name" value="YfiH"/>
    <property type="match status" value="1"/>
</dbReference>
<protein>
    <submittedName>
        <fullName evidence="12">Laccase domain protein YfiH</fullName>
    </submittedName>
</protein>